<comment type="pathway">
    <text evidence="3">Phospholipid metabolism; CDP-diacylglycerol biosynthesis; CDP-diacylglycerol from sn-glycerol 3-phosphate: step 3/3.</text>
</comment>
<evidence type="ECO:0000256" key="10">
    <source>
        <dbReference type="ARBA" id="ARBA00022695"/>
    </source>
</evidence>
<comment type="similarity">
    <text evidence="5">Belongs to the TAM41 family.</text>
</comment>
<dbReference type="Proteomes" id="UP000660262">
    <property type="component" value="Unassembled WGS sequence"/>
</dbReference>
<keyword evidence="15" id="KW-0472">Membrane</keyword>
<evidence type="ECO:0000256" key="12">
    <source>
        <dbReference type="ARBA" id="ARBA00022842"/>
    </source>
</evidence>
<evidence type="ECO:0000313" key="21">
    <source>
        <dbReference type="Proteomes" id="UP000660262"/>
    </source>
</evidence>
<dbReference type="PANTHER" id="PTHR13619:SF0">
    <property type="entry name" value="PHOSPHATIDATE CYTIDYLYLTRANSFERASE, MITOCHONDRIAL"/>
    <property type="match status" value="1"/>
</dbReference>
<evidence type="ECO:0000256" key="7">
    <source>
        <dbReference type="ARBA" id="ARBA00018337"/>
    </source>
</evidence>
<dbReference type="EMBL" id="BNJQ01000021">
    <property type="protein sequence ID" value="GHP08668.1"/>
    <property type="molecule type" value="Genomic_DNA"/>
</dbReference>
<dbReference type="OrthoDB" id="341477at2759"/>
<name>A0A830HP11_9CHLO</name>
<dbReference type="GO" id="GO:0032049">
    <property type="term" value="P:cardiolipin biosynthetic process"/>
    <property type="evidence" value="ECO:0007669"/>
    <property type="project" value="InterPro"/>
</dbReference>
<dbReference type="GO" id="GO:0004605">
    <property type="term" value="F:phosphatidate cytidylyltransferase activity"/>
    <property type="evidence" value="ECO:0007669"/>
    <property type="project" value="UniProtKB-EC"/>
</dbReference>
<dbReference type="PANTHER" id="PTHR13619">
    <property type="entry name" value="PHOSPHATIDATE CYTIDYLYLTRANSFERASE, MITOCHONDRIAL"/>
    <property type="match status" value="1"/>
</dbReference>
<evidence type="ECO:0000256" key="8">
    <source>
        <dbReference type="ARBA" id="ARBA00022516"/>
    </source>
</evidence>
<accession>A0A830HP11</accession>
<evidence type="ECO:0000256" key="13">
    <source>
        <dbReference type="ARBA" id="ARBA00023098"/>
    </source>
</evidence>
<sequence>MSASTDDSLLYRLVSLYSSLALPSASSSSSSEHSTPVGTCMAFAYGSAVFPQGSSHQSSATSSSKVSDSLASSSPSPSDALMTDFLVITPNDARAWHAANLKRNPGHYAGLCRLLGAPFVDFLASEVGTTSVHFNTMVPVNHQSTFVKYGAVPMSVFVEDCLTWRHMYAAGRLQKPVKRVHQDDASPNSVSAINTAIDFNRDAALAAALLQLPRTFTTHELLQTIVGLSYSGDVRMGVPFAERPTKVHDITLGSMQELLDVYSKHERPEIYRRANLTQSGETWTQDASPNANAALLMCLPQHALIDMCISAREHSMMYQAGSKGTEVAKATTGWSEALYAAPPHAFPPHARDAVYGDDEAPSQDAVAESSKAARALAITVAQSGKAGSLVQSALVNITKSSSSNQTFANAIAAGSRWAPYMWKKVSKALARR</sequence>
<dbReference type="GO" id="GO:0005743">
    <property type="term" value="C:mitochondrial inner membrane"/>
    <property type="evidence" value="ECO:0007669"/>
    <property type="project" value="UniProtKB-SubCell"/>
</dbReference>
<dbReference type="UniPathway" id="UPA00557">
    <property type="reaction ID" value="UER00614"/>
</dbReference>
<evidence type="ECO:0000256" key="19">
    <source>
        <dbReference type="SAM" id="MobiDB-lite"/>
    </source>
</evidence>
<keyword evidence="10 20" id="KW-0548">Nucleotidyltransferase</keyword>
<dbReference type="AlphaFoldDB" id="A0A830HP11"/>
<keyword evidence="13" id="KW-0443">Lipid metabolism</keyword>
<comment type="pathway">
    <text evidence="4">Lipid metabolism.</text>
</comment>
<dbReference type="InterPro" id="IPR015222">
    <property type="entry name" value="Tam41"/>
</dbReference>
<comment type="caution">
    <text evidence="20">The sequence shown here is derived from an EMBL/GenBank/DDBJ whole genome shotgun (WGS) entry which is preliminary data.</text>
</comment>
<proteinExistence type="inferred from homology"/>
<evidence type="ECO:0000256" key="15">
    <source>
        <dbReference type="ARBA" id="ARBA00023136"/>
    </source>
</evidence>
<evidence type="ECO:0000256" key="4">
    <source>
        <dbReference type="ARBA" id="ARBA00005189"/>
    </source>
</evidence>
<keyword evidence="8" id="KW-0444">Lipid biosynthesis</keyword>
<evidence type="ECO:0000256" key="6">
    <source>
        <dbReference type="ARBA" id="ARBA00012487"/>
    </source>
</evidence>
<evidence type="ECO:0000256" key="2">
    <source>
        <dbReference type="ARBA" id="ARBA00004443"/>
    </source>
</evidence>
<keyword evidence="21" id="KW-1185">Reference proteome</keyword>
<evidence type="ECO:0000256" key="1">
    <source>
        <dbReference type="ARBA" id="ARBA00001946"/>
    </source>
</evidence>
<dbReference type="EC" id="2.7.7.41" evidence="6"/>
<evidence type="ECO:0000256" key="3">
    <source>
        <dbReference type="ARBA" id="ARBA00005119"/>
    </source>
</evidence>
<evidence type="ECO:0000256" key="17">
    <source>
        <dbReference type="ARBA" id="ARBA00023264"/>
    </source>
</evidence>
<protein>
    <recommendedName>
        <fullName evidence="7">Phosphatidate cytidylyltransferase, mitochondrial</fullName>
        <ecNumber evidence="6">2.7.7.41</ecNumber>
    </recommendedName>
    <alternativeName>
        <fullName evidence="18">CDP-diacylglycerol synthase</fullName>
    </alternativeName>
</protein>
<keyword evidence="17" id="KW-1208">Phospholipid metabolism</keyword>
<evidence type="ECO:0000256" key="11">
    <source>
        <dbReference type="ARBA" id="ARBA00022792"/>
    </source>
</evidence>
<organism evidence="20 21">
    <name type="scientific">Pycnococcus provasolii</name>
    <dbReference type="NCBI Taxonomy" id="41880"/>
    <lineage>
        <taxon>Eukaryota</taxon>
        <taxon>Viridiplantae</taxon>
        <taxon>Chlorophyta</taxon>
        <taxon>Pseudoscourfieldiophyceae</taxon>
        <taxon>Pseudoscourfieldiales</taxon>
        <taxon>Pycnococcaceae</taxon>
        <taxon>Pycnococcus</taxon>
    </lineage>
</organism>
<evidence type="ECO:0000256" key="16">
    <source>
        <dbReference type="ARBA" id="ARBA00023209"/>
    </source>
</evidence>
<dbReference type="GO" id="GO:0016024">
    <property type="term" value="P:CDP-diacylglycerol biosynthetic process"/>
    <property type="evidence" value="ECO:0007669"/>
    <property type="project" value="UniProtKB-UniPathway"/>
</dbReference>
<evidence type="ECO:0000256" key="9">
    <source>
        <dbReference type="ARBA" id="ARBA00022679"/>
    </source>
</evidence>
<keyword evidence="16" id="KW-0594">Phospholipid biosynthesis</keyword>
<feature type="region of interest" description="Disordered" evidence="19">
    <location>
        <begin position="56"/>
        <end position="77"/>
    </location>
</feature>
<dbReference type="Pfam" id="PF09139">
    <property type="entry name" value="Tam41_Mmp37"/>
    <property type="match status" value="1"/>
</dbReference>
<comment type="cofactor">
    <cofactor evidence="1">
        <name>Mg(2+)</name>
        <dbReference type="ChEBI" id="CHEBI:18420"/>
    </cofactor>
</comment>
<evidence type="ECO:0000256" key="18">
    <source>
        <dbReference type="ARBA" id="ARBA00029893"/>
    </source>
</evidence>
<gene>
    <name evidence="20" type="ORF">PPROV_000740500</name>
</gene>
<keyword evidence="9 20" id="KW-0808">Transferase</keyword>
<evidence type="ECO:0000256" key="5">
    <source>
        <dbReference type="ARBA" id="ARBA00005458"/>
    </source>
</evidence>
<evidence type="ECO:0000256" key="14">
    <source>
        <dbReference type="ARBA" id="ARBA00023128"/>
    </source>
</evidence>
<keyword evidence="14" id="KW-0496">Mitochondrion</keyword>
<keyword evidence="11" id="KW-0999">Mitochondrion inner membrane</keyword>
<evidence type="ECO:0000313" key="20">
    <source>
        <dbReference type="EMBL" id="GHP08668.1"/>
    </source>
</evidence>
<reference evidence="20" key="1">
    <citation type="submission" date="2020-10" db="EMBL/GenBank/DDBJ databases">
        <title>Unveiling of a novel bifunctional photoreceptor, Dualchrome1, isolated from a cosmopolitan green alga.</title>
        <authorList>
            <person name="Suzuki S."/>
            <person name="Kawachi M."/>
        </authorList>
    </citation>
    <scope>NUCLEOTIDE SEQUENCE</scope>
    <source>
        <strain evidence="20">NIES 2893</strain>
    </source>
</reference>
<keyword evidence="12" id="KW-0460">Magnesium</keyword>
<comment type="subcellular location">
    <subcellularLocation>
        <location evidence="2">Mitochondrion inner membrane</location>
        <topology evidence="2">Peripheral membrane protein</topology>
        <orientation evidence="2">Matrix side</orientation>
    </subcellularLocation>
</comment>